<comment type="caution">
    <text evidence="1">The sequence shown here is derived from an EMBL/GenBank/DDBJ whole genome shotgun (WGS) entry which is preliminary data.</text>
</comment>
<name>A0ABT9YLP3_9BACI</name>
<evidence type="ECO:0000313" key="1">
    <source>
        <dbReference type="EMBL" id="MDQ0208411.1"/>
    </source>
</evidence>
<accession>A0ABT9YLP3</accession>
<dbReference type="EMBL" id="JAUSUA010000005">
    <property type="protein sequence ID" value="MDQ0208411.1"/>
    <property type="molecule type" value="Genomic_DNA"/>
</dbReference>
<protein>
    <submittedName>
        <fullName evidence="1">Uncharacterized protein</fullName>
    </submittedName>
</protein>
<dbReference type="Proteomes" id="UP001225034">
    <property type="component" value="Unassembled WGS sequence"/>
</dbReference>
<proteinExistence type="predicted"/>
<keyword evidence="2" id="KW-1185">Reference proteome</keyword>
<organism evidence="1 2">
    <name type="scientific">Alkalicoccobacillus murimartini</name>
    <dbReference type="NCBI Taxonomy" id="171685"/>
    <lineage>
        <taxon>Bacteria</taxon>
        <taxon>Bacillati</taxon>
        <taxon>Bacillota</taxon>
        <taxon>Bacilli</taxon>
        <taxon>Bacillales</taxon>
        <taxon>Bacillaceae</taxon>
        <taxon>Alkalicoccobacillus</taxon>
    </lineage>
</organism>
<reference evidence="1 2" key="1">
    <citation type="submission" date="2023-07" db="EMBL/GenBank/DDBJ databases">
        <title>Genomic Encyclopedia of Type Strains, Phase IV (KMG-IV): sequencing the most valuable type-strain genomes for metagenomic binning, comparative biology and taxonomic classification.</title>
        <authorList>
            <person name="Goeker M."/>
        </authorList>
    </citation>
    <scope>NUCLEOTIDE SEQUENCE [LARGE SCALE GENOMIC DNA]</scope>
    <source>
        <strain evidence="1 2">DSM 19154</strain>
    </source>
</reference>
<gene>
    <name evidence="1" type="ORF">J2S05_003222</name>
</gene>
<sequence length="52" mass="6154">MRVERSKYLLMLASFFEVVGLPRRMNVTSSWIEICHEIDVVDKRVVLVNKMD</sequence>
<evidence type="ECO:0000313" key="2">
    <source>
        <dbReference type="Proteomes" id="UP001225034"/>
    </source>
</evidence>